<dbReference type="KEGG" id="hro:HELRODRAFT_74887"/>
<reference evidence="8 10" key="2">
    <citation type="journal article" date="2013" name="Nature">
        <title>Insights into bilaterian evolution from three spiralian genomes.</title>
        <authorList>
            <person name="Simakov O."/>
            <person name="Marletaz F."/>
            <person name="Cho S.J."/>
            <person name="Edsinger-Gonzales E."/>
            <person name="Havlak P."/>
            <person name="Hellsten U."/>
            <person name="Kuo D.H."/>
            <person name="Larsson T."/>
            <person name="Lv J."/>
            <person name="Arendt D."/>
            <person name="Savage R."/>
            <person name="Osoegawa K."/>
            <person name="de Jong P."/>
            <person name="Grimwood J."/>
            <person name="Chapman J.A."/>
            <person name="Shapiro H."/>
            <person name="Aerts A."/>
            <person name="Otillar R.P."/>
            <person name="Terry A.Y."/>
            <person name="Boore J.L."/>
            <person name="Grigoriev I.V."/>
            <person name="Lindberg D.R."/>
            <person name="Seaver E.C."/>
            <person name="Weisblat D.A."/>
            <person name="Putnam N.H."/>
            <person name="Rokhsar D.S."/>
        </authorList>
    </citation>
    <scope>NUCLEOTIDE SEQUENCE</scope>
</reference>
<evidence type="ECO:0000256" key="6">
    <source>
        <dbReference type="RuleBase" id="RU000682"/>
    </source>
</evidence>
<dbReference type="SUPFAM" id="SSF46689">
    <property type="entry name" value="Homeodomain-like"/>
    <property type="match status" value="1"/>
</dbReference>
<evidence type="ECO:0000313" key="9">
    <source>
        <dbReference type="EnsemblMetazoa" id="HelroP74887"/>
    </source>
</evidence>
<dbReference type="eggNOG" id="KOG0842">
    <property type="taxonomic scope" value="Eukaryota"/>
</dbReference>
<dbReference type="Pfam" id="PF00046">
    <property type="entry name" value="Homeodomain"/>
    <property type="match status" value="1"/>
</dbReference>
<dbReference type="SMART" id="SM00389">
    <property type="entry name" value="HOX"/>
    <property type="match status" value="1"/>
</dbReference>
<evidence type="ECO:0000256" key="5">
    <source>
        <dbReference type="PROSITE-ProRule" id="PRU00108"/>
    </source>
</evidence>
<dbReference type="InterPro" id="IPR017970">
    <property type="entry name" value="Homeobox_CS"/>
</dbReference>
<dbReference type="STRING" id="6412.T1G1X3"/>
<dbReference type="HOGENOM" id="CLU_1307583_0_0_1"/>
<dbReference type="GeneID" id="20215071"/>
<name>T1G1X3_HELRO</name>
<evidence type="ECO:0000313" key="8">
    <source>
        <dbReference type="EMBL" id="ESO08458.1"/>
    </source>
</evidence>
<dbReference type="PANTHER" id="PTHR24340">
    <property type="entry name" value="HOMEOBOX PROTEIN NKX"/>
    <property type="match status" value="1"/>
</dbReference>
<evidence type="ECO:0000313" key="10">
    <source>
        <dbReference type="Proteomes" id="UP000015101"/>
    </source>
</evidence>
<dbReference type="InterPro" id="IPR020479">
    <property type="entry name" value="HD_metazoa"/>
</dbReference>
<dbReference type="CTD" id="20215071"/>
<reference evidence="9" key="3">
    <citation type="submission" date="2015-06" db="UniProtKB">
        <authorList>
            <consortium name="EnsemblMetazoa"/>
        </authorList>
    </citation>
    <scope>IDENTIFICATION</scope>
</reference>
<keyword evidence="4 5" id="KW-0539">Nucleus</keyword>
<dbReference type="InParanoid" id="T1G1X3"/>
<proteinExistence type="predicted"/>
<organism evidence="9 10">
    <name type="scientific">Helobdella robusta</name>
    <name type="common">Californian leech</name>
    <dbReference type="NCBI Taxonomy" id="6412"/>
    <lineage>
        <taxon>Eukaryota</taxon>
        <taxon>Metazoa</taxon>
        <taxon>Spiralia</taxon>
        <taxon>Lophotrochozoa</taxon>
        <taxon>Annelida</taxon>
        <taxon>Clitellata</taxon>
        <taxon>Hirudinea</taxon>
        <taxon>Rhynchobdellida</taxon>
        <taxon>Glossiphoniidae</taxon>
        <taxon>Helobdella</taxon>
    </lineage>
</organism>
<keyword evidence="10" id="KW-1185">Reference proteome</keyword>
<keyword evidence="3 5" id="KW-0371">Homeobox</keyword>
<evidence type="ECO:0000256" key="1">
    <source>
        <dbReference type="ARBA" id="ARBA00004123"/>
    </source>
</evidence>
<dbReference type="GO" id="GO:0005634">
    <property type="term" value="C:nucleus"/>
    <property type="evidence" value="ECO:0007669"/>
    <property type="project" value="UniProtKB-SubCell"/>
</dbReference>
<accession>T1G1X3</accession>
<protein>
    <recommendedName>
        <fullName evidence="7">Homeobox domain-containing protein</fullName>
    </recommendedName>
</protein>
<evidence type="ECO:0000256" key="2">
    <source>
        <dbReference type="ARBA" id="ARBA00023125"/>
    </source>
</evidence>
<evidence type="ECO:0000256" key="3">
    <source>
        <dbReference type="ARBA" id="ARBA00023155"/>
    </source>
</evidence>
<dbReference type="CDD" id="cd00086">
    <property type="entry name" value="homeodomain"/>
    <property type="match status" value="1"/>
</dbReference>
<dbReference type="PROSITE" id="PS00027">
    <property type="entry name" value="HOMEOBOX_1"/>
    <property type="match status" value="1"/>
</dbReference>
<feature type="domain" description="Homeobox" evidence="7">
    <location>
        <begin position="1"/>
        <end position="59"/>
    </location>
</feature>
<dbReference type="EMBL" id="KB096080">
    <property type="protein sequence ID" value="ESO08458.1"/>
    <property type="molecule type" value="Genomic_DNA"/>
</dbReference>
<dbReference type="PRINTS" id="PR00024">
    <property type="entry name" value="HOMEOBOX"/>
</dbReference>
<dbReference type="RefSeq" id="XP_009013388.1">
    <property type="nucleotide sequence ID" value="XM_009015140.1"/>
</dbReference>
<dbReference type="InterPro" id="IPR001356">
    <property type="entry name" value="HD"/>
</dbReference>
<dbReference type="PROSITE" id="PS50071">
    <property type="entry name" value="HOMEOBOX_2"/>
    <property type="match status" value="1"/>
</dbReference>
<sequence>KRKPRILFSQAQVYELERRFKQQRYLSAPERDQLATVLKLSSQQVKIWFQNRRYKMKRQTQDKNLEQLTIMQQQQQHSALHSPRRISVPVLVRDGKPCSNNYAANNNMIPHNINSTTTLSSFVENHLTAPGNNNSCCISPYSTNFQHGANFSLPYQSMPHHVEYASYPPVGQHPFVPRNNSNIFAQDYITYNNDKQFSPTAQYAADRTWPL</sequence>
<gene>
    <name evidence="9" type="primary">20215071</name>
    <name evidence="8" type="ORF">HELRODRAFT_74887</name>
</gene>
<dbReference type="GO" id="GO:0003677">
    <property type="term" value="F:DNA binding"/>
    <property type="evidence" value="ECO:0007669"/>
    <property type="project" value="UniProtKB-UniRule"/>
</dbReference>
<dbReference type="Proteomes" id="UP000015101">
    <property type="component" value="Unassembled WGS sequence"/>
</dbReference>
<dbReference type="EnsemblMetazoa" id="HelroT74887">
    <property type="protein sequence ID" value="HelroP74887"/>
    <property type="gene ID" value="HelroG74887"/>
</dbReference>
<dbReference type="PANTHER" id="PTHR24340:SF111">
    <property type="entry name" value="HOMEOBOX DOMAIN-CONTAINING PROTEIN"/>
    <property type="match status" value="1"/>
</dbReference>
<dbReference type="InterPro" id="IPR009057">
    <property type="entry name" value="Homeodomain-like_sf"/>
</dbReference>
<comment type="subcellular location">
    <subcellularLocation>
        <location evidence="1 5 6">Nucleus</location>
    </subcellularLocation>
</comment>
<dbReference type="Gene3D" id="1.10.10.60">
    <property type="entry name" value="Homeodomain-like"/>
    <property type="match status" value="1"/>
</dbReference>
<dbReference type="EMBL" id="AMQM01003258">
    <property type="status" value="NOT_ANNOTATED_CDS"/>
    <property type="molecule type" value="Genomic_DNA"/>
</dbReference>
<evidence type="ECO:0000256" key="4">
    <source>
        <dbReference type="ARBA" id="ARBA00023242"/>
    </source>
</evidence>
<reference evidence="10" key="1">
    <citation type="submission" date="2012-12" db="EMBL/GenBank/DDBJ databases">
        <authorList>
            <person name="Hellsten U."/>
            <person name="Grimwood J."/>
            <person name="Chapman J.A."/>
            <person name="Shapiro H."/>
            <person name="Aerts A."/>
            <person name="Otillar R.P."/>
            <person name="Terry A.Y."/>
            <person name="Boore J.L."/>
            <person name="Simakov O."/>
            <person name="Marletaz F."/>
            <person name="Cho S.-J."/>
            <person name="Edsinger-Gonzales E."/>
            <person name="Havlak P."/>
            <person name="Kuo D.-H."/>
            <person name="Larsson T."/>
            <person name="Lv J."/>
            <person name="Arendt D."/>
            <person name="Savage R."/>
            <person name="Osoegawa K."/>
            <person name="de Jong P."/>
            <person name="Lindberg D.R."/>
            <person name="Seaver E.C."/>
            <person name="Weisblat D.A."/>
            <person name="Putnam N.H."/>
            <person name="Grigoriev I.V."/>
            <person name="Rokhsar D.S."/>
        </authorList>
    </citation>
    <scope>NUCLEOTIDE SEQUENCE</scope>
</reference>
<dbReference type="InterPro" id="IPR050394">
    <property type="entry name" value="Homeobox_NK-like"/>
</dbReference>
<evidence type="ECO:0000259" key="7">
    <source>
        <dbReference type="PROSITE" id="PS50071"/>
    </source>
</evidence>
<dbReference type="AlphaFoldDB" id="T1G1X3"/>
<keyword evidence="2 5" id="KW-0238">DNA-binding</keyword>
<dbReference type="GO" id="GO:0000981">
    <property type="term" value="F:DNA-binding transcription factor activity, RNA polymerase II-specific"/>
    <property type="evidence" value="ECO:0007669"/>
    <property type="project" value="InterPro"/>
</dbReference>
<feature type="DNA-binding region" description="Homeobox" evidence="5">
    <location>
        <begin position="3"/>
        <end position="60"/>
    </location>
</feature>
<dbReference type="OrthoDB" id="3137333at2759"/>